<evidence type="ECO:0000313" key="3">
    <source>
        <dbReference type="EMBL" id="GAA4315195.1"/>
    </source>
</evidence>
<sequence>MKKQLLKAAGLFLAIGASSCSSVYMPNVPNTPMLTSQGELSTSAHITLKGNASFNSAYAVTDHVGVLVSGAMMNNDSRKKDFRHNLLEAGGGYFTTFGPNQNRILEIYAGLGRGSSDRTFKDSTPEGMMTYDRQEVTFNKVFLQVNYSSRKKRLLTLFGNEHTLNYGTALRMSRVNMSEFLRNDIKEATEDNIFFEPVFYTRLHLTPNIQLQYTSGSNFGLKNRDFMTAGNSVMSIGLIVNVGGKKLRKDAPRPEDRTPAIQIPGLPKKN</sequence>
<keyword evidence="4" id="KW-1185">Reference proteome</keyword>
<dbReference type="RefSeq" id="WP_345169289.1">
    <property type="nucleotide sequence ID" value="NZ_BAABGX010000003.1"/>
</dbReference>
<organism evidence="3 4">
    <name type="scientific">Nibribacter koreensis</name>
    <dbReference type="NCBI Taxonomy" id="1084519"/>
    <lineage>
        <taxon>Bacteria</taxon>
        <taxon>Pseudomonadati</taxon>
        <taxon>Bacteroidota</taxon>
        <taxon>Cytophagia</taxon>
        <taxon>Cytophagales</taxon>
        <taxon>Hymenobacteraceae</taxon>
        <taxon>Nibribacter</taxon>
    </lineage>
</organism>
<comment type="caution">
    <text evidence="3">The sequence shown here is derived from an EMBL/GenBank/DDBJ whole genome shotgun (WGS) entry which is preliminary data.</text>
</comment>
<evidence type="ECO:0000313" key="4">
    <source>
        <dbReference type="Proteomes" id="UP001501844"/>
    </source>
</evidence>
<dbReference type="Proteomes" id="UP001501844">
    <property type="component" value="Unassembled WGS sequence"/>
</dbReference>
<evidence type="ECO:0008006" key="5">
    <source>
        <dbReference type="Google" id="ProtNLM"/>
    </source>
</evidence>
<dbReference type="PROSITE" id="PS51257">
    <property type="entry name" value="PROKAR_LIPOPROTEIN"/>
    <property type="match status" value="1"/>
</dbReference>
<gene>
    <name evidence="3" type="ORF">GCM10023183_35700</name>
</gene>
<keyword evidence="2" id="KW-0732">Signal</keyword>
<protein>
    <recommendedName>
        <fullName evidence="5">Outer membrane protein beta-barrel domain-containing protein</fullName>
    </recommendedName>
</protein>
<feature type="chain" id="PRO_5045745946" description="Outer membrane protein beta-barrel domain-containing protein" evidence="2">
    <location>
        <begin position="24"/>
        <end position="270"/>
    </location>
</feature>
<feature type="compositionally biased region" description="Basic and acidic residues" evidence="1">
    <location>
        <begin position="249"/>
        <end position="258"/>
    </location>
</feature>
<evidence type="ECO:0000256" key="2">
    <source>
        <dbReference type="SAM" id="SignalP"/>
    </source>
</evidence>
<reference evidence="4" key="1">
    <citation type="journal article" date="2019" name="Int. J. Syst. Evol. Microbiol.">
        <title>The Global Catalogue of Microorganisms (GCM) 10K type strain sequencing project: providing services to taxonomists for standard genome sequencing and annotation.</title>
        <authorList>
            <consortium name="The Broad Institute Genomics Platform"/>
            <consortium name="The Broad Institute Genome Sequencing Center for Infectious Disease"/>
            <person name="Wu L."/>
            <person name="Ma J."/>
        </authorList>
    </citation>
    <scope>NUCLEOTIDE SEQUENCE [LARGE SCALE GENOMIC DNA]</scope>
    <source>
        <strain evidence="4">JCM 17917</strain>
    </source>
</reference>
<name>A0ABP8G147_9BACT</name>
<dbReference type="EMBL" id="BAABGX010000003">
    <property type="protein sequence ID" value="GAA4315195.1"/>
    <property type="molecule type" value="Genomic_DNA"/>
</dbReference>
<evidence type="ECO:0000256" key="1">
    <source>
        <dbReference type="SAM" id="MobiDB-lite"/>
    </source>
</evidence>
<proteinExistence type="predicted"/>
<accession>A0ABP8G147</accession>
<feature type="signal peptide" evidence="2">
    <location>
        <begin position="1"/>
        <end position="23"/>
    </location>
</feature>
<feature type="region of interest" description="Disordered" evidence="1">
    <location>
        <begin position="248"/>
        <end position="270"/>
    </location>
</feature>